<keyword evidence="1" id="KW-1277">Toxin-antitoxin system</keyword>
<dbReference type="InterPro" id="IPR007712">
    <property type="entry name" value="RelE/ParE_toxin"/>
</dbReference>
<dbReference type="Pfam" id="PF15738">
    <property type="entry name" value="YafQ_toxin"/>
    <property type="match status" value="1"/>
</dbReference>
<evidence type="ECO:0000256" key="1">
    <source>
        <dbReference type="ARBA" id="ARBA00022649"/>
    </source>
</evidence>
<sequence length="89" mass="10701">MRSIRRDTQFKRDVKRLKKRHKDFEKLKTIIQLLVEGEKLPVATRDHRLKGTLKDFRECHIEPDWLLIYRIEGSELCLVRTGSHADLFQ</sequence>
<organism evidence="4 5">
    <name type="scientific">Candidatus Desulfatibia vada</name>
    <dbReference type="NCBI Taxonomy" id="2841696"/>
    <lineage>
        <taxon>Bacteria</taxon>
        <taxon>Pseudomonadati</taxon>
        <taxon>Thermodesulfobacteriota</taxon>
        <taxon>Desulfobacteria</taxon>
        <taxon>Desulfobacterales</taxon>
        <taxon>Desulfobacterales incertae sedis</taxon>
        <taxon>Candidatus Desulfatibia</taxon>
    </lineage>
</organism>
<accession>A0A8J6P1M6</accession>
<dbReference type="InterPro" id="IPR004386">
    <property type="entry name" value="Toxin_YafQ-like"/>
</dbReference>
<evidence type="ECO:0000313" key="4">
    <source>
        <dbReference type="EMBL" id="MBC8431357.1"/>
    </source>
</evidence>
<name>A0A8J6P1M6_9BACT</name>
<protein>
    <submittedName>
        <fullName evidence="4">Type II toxin-antitoxin system YafQ family toxin</fullName>
    </submittedName>
</protein>
<evidence type="ECO:0000256" key="2">
    <source>
        <dbReference type="ARBA" id="ARBA00061366"/>
    </source>
</evidence>
<dbReference type="EMBL" id="JACNIG010000138">
    <property type="protein sequence ID" value="MBC8431357.1"/>
    <property type="molecule type" value="Genomic_DNA"/>
</dbReference>
<dbReference type="PANTHER" id="PTHR40588">
    <property type="entry name" value="MRNA INTERFERASE TOXIN YAFQ"/>
    <property type="match status" value="1"/>
</dbReference>
<dbReference type="GO" id="GO:0004521">
    <property type="term" value="F:RNA endonuclease activity"/>
    <property type="evidence" value="ECO:0007669"/>
    <property type="project" value="TreeGrafter"/>
</dbReference>
<dbReference type="PIRSF" id="PIRSF006156">
    <property type="entry name" value="YafQ"/>
    <property type="match status" value="1"/>
</dbReference>
<evidence type="ECO:0000256" key="3">
    <source>
        <dbReference type="PIRSR" id="PIRSR006156-1"/>
    </source>
</evidence>
<dbReference type="SUPFAM" id="SSF143011">
    <property type="entry name" value="RelE-like"/>
    <property type="match status" value="1"/>
</dbReference>
<dbReference type="NCBIfam" id="TIGR02385">
    <property type="entry name" value="RelE_StbE"/>
    <property type="match status" value="1"/>
</dbReference>
<reference evidence="4 5" key="1">
    <citation type="submission" date="2020-08" db="EMBL/GenBank/DDBJ databases">
        <title>Bridging the membrane lipid divide: bacteria of the FCB group superphylum have the potential to synthesize archaeal ether lipids.</title>
        <authorList>
            <person name="Villanueva L."/>
            <person name="Von Meijenfeldt F.A.B."/>
            <person name="Westbye A.B."/>
            <person name="Yadav S."/>
            <person name="Hopmans E.C."/>
            <person name="Dutilh B.E."/>
            <person name="Sinninghe Damste J.S."/>
        </authorList>
    </citation>
    <scope>NUCLEOTIDE SEQUENCE [LARGE SCALE GENOMIC DNA]</scope>
    <source>
        <strain evidence="4">NIOZ-UU17</strain>
    </source>
</reference>
<dbReference type="Gene3D" id="3.30.2310.20">
    <property type="entry name" value="RelE-like"/>
    <property type="match status" value="1"/>
</dbReference>
<dbReference type="GO" id="GO:0006402">
    <property type="term" value="P:mRNA catabolic process"/>
    <property type="evidence" value="ECO:0007669"/>
    <property type="project" value="TreeGrafter"/>
</dbReference>
<dbReference type="PANTHER" id="PTHR40588:SF1">
    <property type="entry name" value="MRNA INTERFERASE TOXIN YAFQ"/>
    <property type="match status" value="1"/>
</dbReference>
<dbReference type="GO" id="GO:0006415">
    <property type="term" value="P:translational termination"/>
    <property type="evidence" value="ECO:0007669"/>
    <property type="project" value="TreeGrafter"/>
</dbReference>
<dbReference type="InterPro" id="IPR035093">
    <property type="entry name" value="RelE/ParE_toxin_dom_sf"/>
</dbReference>
<evidence type="ECO:0000313" key="5">
    <source>
        <dbReference type="Proteomes" id="UP000605201"/>
    </source>
</evidence>
<dbReference type="FunFam" id="3.30.2310.20:FF:000003">
    <property type="entry name" value="Type II toxin-antitoxin system YafQ family toxin"/>
    <property type="match status" value="1"/>
</dbReference>
<proteinExistence type="inferred from homology"/>
<feature type="active site" description="Proton donor" evidence="3">
    <location>
        <position position="84"/>
    </location>
</feature>
<dbReference type="Proteomes" id="UP000605201">
    <property type="component" value="Unassembled WGS sequence"/>
</dbReference>
<gene>
    <name evidence="4" type="ORF">H8D96_05510</name>
</gene>
<comment type="similarity">
    <text evidence="2">Belongs to the RelE toxin family. YafQ subfamily.</text>
</comment>
<dbReference type="AlphaFoldDB" id="A0A8J6P1M6"/>
<comment type="caution">
    <text evidence="4">The sequence shown here is derived from an EMBL/GenBank/DDBJ whole genome shotgun (WGS) entry which is preliminary data.</text>
</comment>